<reference evidence="2 3" key="1">
    <citation type="submission" date="2018-10" db="EMBL/GenBank/DDBJ databases">
        <title>Genome assembly for a Yunnan-Guizhou Plateau 3E fish, Anabarilius grahami (Regan), and its evolutionary and genetic applications.</title>
        <authorList>
            <person name="Jiang W."/>
        </authorList>
    </citation>
    <scope>NUCLEOTIDE SEQUENCE [LARGE SCALE GENOMIC DNA]</scope>
    <source>
        <strain evidence="2">AG-KIZ</strain>
        <tissue evidence="2">Muscle</tissue>
    </source>
</reference>
<protein>
    <submittedName>
        <fullName evidence="2">Protein CBFA2T3</fullName>
    </submittedName>
</protein>
<dbReference type="GO" id="GO:0005634">
    <property type="term" value="C:nucleus"/>
    <property type="evidence" value="ECO:0007669"/>
    <property type="project" value="TreeGrafter"/>
</dbReference>
<feature type="region of interest" description="Disordered" evidence="1">
    <location>
        <begin position="1"/>
        <end position="25"/>
    </location>
</feature>
<keyword evidence="3" id="KW-1185">Reference proteome</keyword>
<feature type="compositionally biased region" description="Pro residues" evidence="1">
    <location>
        <begin position="76"/>
        <end position="87"/>
    </location>
</feature>
<dbReference type="PANTHER" id="PTHR10379:SF6">
    <property type="entry name" value="PROTEIN CBFA2T3"/>
    <property type="match status" value="1"/>
</dbReference>
<feature type="region of interest" description="Disordered" evidence="1">
    <location>
        <begin position="111"/>
        <end position="132"/>
    </location>
</feature>
<feature type="compositionally biased region" description="Basic and acidic residues" evidence="1">
    <location>
        <begin position="115"/>
        <end position="132"/>
    </location>
</feature>
<organism evidence="2 3">
    <name type="scientific">Anabarilius grahami</name>
    <name type="common">Kanglang fish</name>
    <name type="synonym">Barilius grahami</name>
    <dbReference type="NCBI Taxonomy" id="495550"/>
    <lineage>
        <taxon>Eukaryota</taxon>
        <taxon>Metazoa</taxon>
        <taxon>Chordata</taxon>
        <taxon>Craniata</taxon>
        <taxon>Vertebrata</taxon>
        <taxon>Euteleostomi</taxon>
        <taxon>Actinopterygii</taxon>
        <taxon>Neopterygii</taxon>
        <taxon>Teleostei</taxon>
        <taxon>Ostariophysi</taxon>
        <taxon>Cypriniformes</taxon>
        <taxon>Xenocyprididae</taxon>
        <taxon>Xenocypridinae</taxon>
        <taxon>Xenocypridinae incertae sedis</taxon>
        <taxon>Anabarilius</taxon>
    </lineage>
</organism>
<dbReference type="AlphaFoldDB" id="A0A3N0YK81"/>
<dbReference type="InterPro" id="IPR013289">
    <property type="entry name" value="CBFA2T1/2/3"/>
</dbReference>
<evidence type="ECO:0000256" key="1">
    <source>
        <dbReference type="SAM" id="MobiDB-lite"/>
    </source>
</evidence>
<name>A0A3N0YK81_ANAGA</name>
<proteinExistence type="predicted"/>
<sequence>MTNTGQAGKSEEDLPCLVPQQSRDEGRCERSLVEVFSTVMDSSRSSCTCHWLSSSTGQKAGTMPDSPADVKTQPRSTPPTMPPPPPAVSQAVNRNASFTPTTRLQAQVIQNRSPTLREKALNYQKEEERVEG</sequence>
<gene>
    <name evidence="2" type="ORF">DPX16_6295</name>
</gene>
<dbReference type="EMBL" id="RJVU01039986">
    <property type="protein sequence ID" value="ROL46261.1"/>
    <property type="molecule type" value="Genomic_DNA"/>
</dbReference>
<dbReference type="Proteomes" id="UP000281406">
    <property type="component" value="Unassembled WGS sequence"/>
</dbReference>
<dbReference type="OrthoDB" id="8956438at2759"/>
<evidence type="ECO:0000313" key="3">
    <source>
        <dbReference type="Proteomes" id="UP000281406"/>
    </source>
</evidence>
<feature type="region of interest" description="Disordered" evidence="1">
    <location>
        <begin position="51"/>
        <end position="91"/>
    </location>
</feature>
<dbReference type="GO" id="GO:0003714">
    <property type="term" value="F:transcription corepressor activity"/>
    <property type="evidence" value="ECO:0007669"/>
    <property type="project" value="InterPro"/>
</dbReference>
<evidence type="ECO:0000313" key="2">
    <source>
        <dbReference type="EMBL" id="ROL46261.1"/>
    </source>
</evidence>
<comment type="caution">
    <text evidence="2">The sequence shown here is derived from an EMBL/GenBank/DDBJ whole genome shotgun (WGS) entry which is preliminary data.</text>
</comment>
<dbReference type="PANTHER" id="PTHR10379">
    <property type="entry name" value="MTG8 ETO EIGHT TWENTY ONE PROTEIN"/>
    <property type="match status" value="1"/>
</dbReference>
<accession>A0A3N0YK81</accession>